<organism evidence="2 3">
    <name type="scientific">Fibrella aquatilis</name>
    <dbReference type="NCBI Taxonomy" id="2817059"/>
    <lineage>
        <taxon>Bacteria</taxon>
        <taxon>Pseudomonadati</taxon>
        <taxon>Bacteroidota</taxon>
        <taxon>Cytophagia</taxon>
        <taxon>Cytophagales</taxon>
        <taxon>Spirosomataceae</taxon>
        <taxon>Fibrella</taxon>
    </lineage>
</organism>
<evidence type="ECO:0000313" key="2">
    <source>
        <dbReference type="EMBL" id="MBO0930218.1"/>
    </source>
</evidence>
<dbReference type="EMBL" id="JAFMYU010000003">
    <property type="protein sequence ID" value="MBO0930218.1"/>
    <property type="molecule type" value="Genomic_DNA"/>
</dbReference>
<dbReference type="Proteomes" id="UP000664795">
    <property type="component" value="Unassembled WGS sequence"/>
</dbReference>
<keyword evidence="3" id="KW-1185">Reference proteome</keyword>
<feature type="repeat" description="TPR" evidence="1">
    <location>
        <begin position="434"/>
        <end position="467"/>
    </location>
</feature>
<dbReference type="InterPro" id="IPR011990">
    <property type="entry name" value="TPR-like_helical_dom_sf"/>
</dbReference>
<dbReference type="AlphaFoldDB" id="A0A939JYC6"/>
<sequence>MLYCLLLTLPGQAQDFVWTPGLQRAYVDLTKGKLQPARQALAAEPNKANGIYLYVANYVDMLALLASDDDRLLAQLAPNESTRLDQLDNLDESSPYQRLLLAEVRLHWAFVKLKFGKDLAASWAVIKAYRLLVANQQRFPNFLPTYKSLGTLRIMIGSVPDSYAWVARLLGLRGNVQQGLADLQRAQQDTLFRTEARLADLLIRAYVLRFSDANEGVLRQFVDEAPDNLLVRFFAATTEMKNARSEQALAWLSTRPSGPAYVSLPIIDNLLGDIFLQKGQYTVALGHYGQFLASYRGQNFVKDTHYKRFLCYWLSGDVARARPEISLVLAQGRTTVEADKAAQKAAETYRKVFPGAGQRVLMQARMASDGGYLEQAVTGLKPYTETAFATTPERAEYQYRLGRIYQKMNNLSVAVTAFERAVFLSEADQLSFGALASLQLGYLYQQLRQPTKARQAFEKALSYKHHEYKNSIDNKARAGLGSM</sequence>
<dbReference type="Gene3D" id="1.25.40.10">
    <property type="entry name" value="Tetratricopeptide repeat domain"/>
    <property type="match status" value="2"/>
</dbReference>
<feature type="repeat" description="TPR" evidence="1">
    <location>
        <begin position="395"/>
        <end position="428"/>
    </location>
</feature>
<accession>A0A939JYC6</accession>
<name>A0A939JYC6_9BACT</name>
<evidence type="ECO:0000313" key="3">
    <source>
        <dbReference type="Proteomes" id="UP000664795"/>
    </source>
</evidence>
<gene>
    <name evidence="2" type="ORF">J2I48_04390</name>
</gene>
<dbReference type="SMART" id="SM00028">
    <property type="entry name" value="TPR"/>
    <property type="match status" value="2"/>
</dbReference>
<dbReference type="SUPFAM" id="SSF48452">
    <property type="entry name" value="TPR-like"/>
    <property type="match status" value="1"/>
</dbReference>
<reference evidence="2 3" key="1">
    <citation type="submission" date="2021-03" db="EMBL/GenBank/DDBJ databases">
        <title>Fibrella sp. HMF5036 genome sequencing and assembly.</title>
        <authorList>
            <person name="Kang H."/>
            <person name="Kim H."/>
            <person name="Bae S."/>
            <person name="Joh K."/>
        </authorList>
    </citation>
    <scope>NUCLEOTIDE SEQUENCE [LARGE SCALE GENOMIC DNA]</scope>
    <source>
        <strain evidence="2 3">HMF5036</strain>
    </source>
</reference>
<keyword evidence="1" id="KW-0802">TPR repeat</keyword>
<dbReference type="InterPro" id="IPR019734">
    <property type="entry name" value="TPR_rpt"/>
</dbReference>
<comment type="caution">
    <text evidence="2">The sequence shown here is derived from an EMBL/GenBank/DDBJ whole genome shotgun (WGS) entry which is preliminary data.</text>
</comment>
<evidence type="ECO:0000256" key="1">
    <source>
        <dbReference type="PROSITE-ProRule" id="PRU00339"/>
    </source>
</evidence>
<proteinExistence type="predicted"/>
<dbReference type="Pfam" id="PF13181">
    <property type="entry name" value="TPR_8"/>
    <property type="match status" value="2"/>
</dbReference>
<protein>
    <submittedName>
        <fullName evidence="2">Tetratricopeptide repeat protein</fullName>
    </submittedName>
</protein>
<dbReference type="PROSITE" id="PS50005">
    <property type="entry name" value="TPR"/>
    <property type="match status" value="2"/>
</dbReference>